<proteinExistence type="predicted"/>
<dbReference type="EMBL" id="JABAGI010000003">
    <property type="protein sequence ID" value="NME61834.1"/>
    <property type="molecule type" value="Genomic_DNA"/>
</dbReference>
<comment type="caution">
    <text evidence="1">The sequence shown here is derived from an EMBL/GenBank/DDBJ whole genome shotgun (WGS) entry which is preliminary data.</text>
</comment>
<evidence type="ECO:0000313" key="1">
    <source>
        <dbReference type="EMBL" id="NME61834.1"/>
    </source>
</evidence>
<protein>
    <submittedName>
        <fullName evidence="1">Uncharacterized protein</fullName>
    </submittedName>
</protein>
<dbReference type="AlphaFoldDB" id="A0A7X9RNE8"/>
<gene>
    <name evidence="1" type="ORF">HF844_03320</name>
</gene>
<dbReference type="Proteomes" id="UP000588369">
    <property type="component" value="Unassembled WGS sequence"/>
</dbReference>
<sequence length="168" mass="18652">MATNALIGIRNADGTVDYIENEREGEPGGVGIDLNRYRTERAVRRLIAFGGAIRVRPVPYDIRPLLRPDFNMTATDEERWAVGRLYTVPSGKKAFHGVPYDSFTALHGVADWLYLFTPHVGWTVLCDPEVSDDGWLSLEDALAAYLDAMPAERRTDIIHAAKDAGLHA</sequence>
<name>A0A7X9RNE8_9BIFI</name>
<accession>A0A7X9RNE8</accession>
<evidence type="ECO:0000313" key="2">
    <source>
        <dbReference type="Proteomes" id="UP000588369"/>
    </source>
</evidence>
<reference evidence="1 2" key="1">
    <citation type="submission" date="2020-04" db="EMBL/GenBank/DDBJ databases">
        <authorList>
            <person name="Hitch T.C.A."/>
            <person name="Wylensek D."/>
            <person name="Clavel T."/>
        </authorList>
    </citation>
    <scope>NUCLEOTIDE SEQUENCE [LARGE SCALE GENOMIC DNA]</scope>
    <source>
        <strain evidence="1 2">BSM-130-P53-3C</strain>
    </source>
</reference>
<dbReference type="RefSeq" id="WP_168983935.1">
    <property type="nucleotide sequence ID" value="NZ_JABAGI010000003.1"/>
</dbReference>
<organism evidence="1 2">
    <name type="scientific">Bifidobacterium thermophilum</name>
    <dbReference type="NCBI Taxonomy" id="33905"/>
    <lineage>
        <taxon>Bacteria</taxon>
        <taxon>Bacillati</taxon>
        <taxon>Actinomycetota</taxon>
        <taxon>Actinomycetes</taxon>
        <taxon>Bifidobacteriales</taxon>
        <taxon>Bifidobacteriaceae</taxon>
        <taxon>Bifidobacterium</taxon>
    </lineage>
</organism>